<sequence length="100" mass="10460">MGMFFCTAVCTRFTSCSRQRIVTLGSGADRNPAGRGRPSGPGNGRGPWQFRPASAEPRSTGPRSCHHEPSGPSVGPGSSGWTSEFSYAARSVSPSSRSTP</sequence>
<dbReference type="EMBL" id="GBXM01013061">
    <property type="protein sequence ID" value="JAH95516.1"/>
    <property type="molecule type" value="Transcribed_RNA"/>
</dbReference>
<feature type="compositionally biased region" description="Low complexity" evidence="1">
    <location>
        <begin position="70"/>
        <end position="80"/>
    </location>
</feature>
<dbReference type="AlphaFoldDB" id="A0A0E9WZ78"/>
<feature type="region of interest" description="Disordered" evidence="1">
    <location>
        <begin position="22"/>
        <end position="100"/>
    </location>
</feature>
<protein>
    <submittedName>
        <fullName evidence="2">Uncharacterized protein</fullName>
    </submittedName>
</protein>
<name>A0A0E9WZ78_ANGAN</name>
<organism evidence="2">
    <name type="scientific">Anguilla anguilla</name>
    <name type="common">European freshwater eel</name>
    <name type="synonym">Muraena anguilla</name>
    <dbReference type="NCBI Taxonomy" id="7936"/>
    <lineage>
        <taxon>Eukaryota</taxon>
        <taxon>Metazoa</taxon>
        <taxon>Chordata</taxon>
        <taxon>Craniata</taxon>
        <taxon>Vertebrata</taxon>
        <taxon>Euteleostomi</taxon>
        <taxon>Actinopterygii</taxon>
        <taxon>Neopterygii</taxon>
        <taxon>Teleostei</taxon>
        <taxon>Anguilliformes</taxon>
        <taxon>Anguillidae</taxon>
        <taxon>Anguilla</taxon>
    </lineage>
</organism>
<reference evidence="2" key="1">
    <citation type="submission" date="2014-11" db="EMBL/GenBank/DDBJ databases">
        <authorList>
            <person name="Amaro Gonzalez C."/>
        </authorList>
    </citation>
    <scope>NUCLEOTIDE SEQUENCE</scope>
</reference>
<reference evidence="2" key="2">
    <citation type="journal article" date="2015" name="Fish Shellfish Immunol.">
        <title>Early steps in the European eel (Anguilla anguilla)-Vibrio vulnificus interaction in the gills: Role of the RtxA13 toxin.</title>
        <authorList>
            <person name="Callol A."/>
            <person name="Pajuelo D."/>
            <person name="Ebbesson L."/>
            <person name="Teles M."/>
            <person name="MacKenzie S."/>
            <person name="Amaro C."/>
        </authorList>
    </citation>
    <scope>NUCLEOTIDE SEQUENCE</scope>
</reference>
<proteinExistence type="predicted"/>
<accession>A0A0E9WZ78</accession>
<evidence type="ECO:0000313" key="2">
    <source>
        <dbReference type="EMBL" id="JAH95516.1"/>
    </source>
</evidence>
<evidence type="ECO:0000256" key="1">
    <source>
        <dbReference type="SAM" id="MobiDB-lite"/>
    </source>
</evidence>